<dbReference type="Proteomes" id="UP000199371">
    <property type="component" value="Unassembled WGS sequence"/>
</dbReference>
<evidence type="ECO:0000313" key="2">
    <source>
        <dbReference type="Proteomes" id="UP000199371"/>
    </source>
</evidence>
<dbReference type="STRING" id="173990.SAMN05660691_03825"/>
<dbReference type="AlphaFoldDB" id="A0A1H6NLB8"/>
<sequence length="87" mass="9119">MASVNEKECEAAGLNPLDVKRIAQGLSRYAKEAQKLGIEVFGGSGSGSLRFDDRGNGNLFLAVLDGDFNGGHGAADESDDGLIRGEY</sequence>
<reference evidence="2" key="1">
    <citation type="submission" date="2016-10" db="EMBL/GenBank/DDBJ databases">
        <authorList>
            <person name="Varghese N."/>
            <person name="Submissions S."/>
        </authorList>
    </citation>
    <scope>NUCLEOTIDE SEQUENCE [LARGE SCALE GENOMIC DNA]</scope>
    <source>
        <strain evidence="2">DSM 17616</strain>
    </source>
</reference>
<name>A0A1H6NLB8_9GAMM</name>
<dbReference type="OrthoDB" id="9865725at2"/>
<dbReference type="EMBL" id="FNXF01000021">
    <property type="protein sequence ID" value="SEI11449.1"/>
    <property type="molecule type" value="Genomic_DNA"/>
</dbReference>
<gene>
    <name evidence="1" type="ORF">SAMN05660691_03825</name>
</gene>
<accession>A0A1H6NLB8</accession>
<keyword evidence="2" id="KW-1185">Reference proteome</keyword>
<dbReference type="RefSeq" id="WP_092796668.1">
    <property type="nucleotide sequence ID" value="NZ_FNXF01000021.1"/>
</dbReference>
<organism evidence="1 2">
    <name type="scientific">Rheinheimera pacifica</name>
    <dbReference type="NCBI Taxonomy" id="173990"/>
    <lineage>
        <taxon>Bacteria</taxon>
        <taxon>Pseudomonadati</taxon>
        <taxon>Pseudomonadota</taxon>
        <taxon>Gammaproteobacteria</taxon>
        <taxon>Chromatiales</taxon>
        <taxon>Chromatiaceae</taxon>
        <taxon>Rheinheimera</taxon>
    </lineage>
</organism>
<proteinExistence type="predicted"/>
<protein>
    <submittedName>
        <fullName evidence="1">Uncharacterized protein</fullName>
    </submittedName>
</protein>
<evidence type="ECO:0000313" key="1">
    <source>
        <dbReference type="EMBL" id="SEI11449.1"/>
    </source>
</evidence>